<comment type="caution">
    <text evidence="1">The sequence shown here is derived from an EMBL/GenBank/DDBJ whole genome shotgun (WGS) entry which is preliminary data.</text>
</comment>
<proteinExistence type="predicted"/>
<gene>
    <name evidence="1" type="ORF">GKC39_18360</name>
</gene>
<sequence>MNEVFYTEPFSENYRDQVNLASAGGSISFDIQGNAAFRFPTAAAREEYRALKQRAEGGGSK</sequence>
<name>A0A6A8LKL6_BACVE</name>
<evidence type="ECO:0000313" key="1">
    <source>
        <dbReference type="EMBL" id="MSE04006.1"/>
    </source>
</evidence>
<reference evidence="1" key="1">
    <citation type="submission" date="2019-11" db="EMBL/GenBank/DDBJ databases">
        <title>Draft Genome Sequence of Plant Growth-Promoting Rhizosphere-Associated Bacteria.</title>
        <authorList>
            <person name="Vasilyev I.Y."/>
            <person name="Radchenko V."/>
            <person name="Ilnitskaya E.V."/>
        </authorList>
    </citation>
    <scope>NUCLEOTIDE SEQUENCE</scope>
    <source>
        <strain evidence="1">VRA_517_n</strain>
    </source>
</reference>
<dbReference type="AlphaFoldDB" id="A0A6A8LKL6"/>
<protein>
    <submittedName>
        <fullName evidence="1">Uncharacterized protein</fullName>
    </submittedName>
</protein>
<organism evidence="1">
    <name type="scientific">Bacillus velezensis</name>
    <dbReference type="NCBI Taxonomy" id="492670"/>
    <lineage>
        <taxon>Bacteria</taxon>
        <taxon>Bacillati</taxon>
        <taxon>Bacillota</taxon>
        <taxon>Bacilli</taxon>
        <taxon>Bacillales</taxon>
        <taxon>Bacillaceae</taxon>
        <taxon>Bacillus</taxon>
        <taxon>Bacillus amyloliquefaciens group</taxon>
    </lineage>
</organism>
<dbReference type="RefSeq" id="WP_088462026.1">
    <property type="nucleotide sequence ID" value="NZ_CP043809.1"/>
</dbReference>
<accession>A0A6A8LKL6</accession>
<dbReference type="EMBL" id="WKKV01000014">
    <property type="protein sequence ID" value="MSE04006.1"/>
    <property type="molecule type" value="Genomic_DNA"/>
</dbReference>